<dbReference type="PANTHER" id="PTHR30203:SF25">
    <property type="entry name" value="OUTER MEMBRANE PROTEIN-RELATED"/>
    <property type="match status" value="1"/>
</dbReference>
<protein>
    <submittedName>
        <fullName evidence="4">Efflux transporter outer membrane subunit</fullName>
    </submittedName>
</protein>
<proteinExistence type="inferred from homology"/>
<reference evidence="4 5" key="1">
    <citation type="submission" date="2020-04" db="EMBL/GenBank/DDBJ databases">
        <title>Novosphingobium sp. TW-4 isolated from soil.</title>
        <authorList>
            <person name="Dahal R.H."/>
            <person name="Chaudhary D.K."/>
        </authorList>
    </citation>
    <scope>NUCLEOTIDE SEQUENCE [LARGE SCALE GENOMIC DNA]</scope>
    <source>
        <strain evidence="4 5">TW-4</strain>
    </source>
</reference>
<feature type="chain" id="PRO_5031603329" evidence="2">
    <location>
        <begin position="23"/>
        <end position="461"/>
    </location>
</feature>
<dbReference type="AlphaFoldDB" id="A0A7Y0BRF8"/>
<sequence>MKQLVFVAPLLLAGCAAGSAYRAPSLPVADAWKAAAATPRPAPGAWWKSFGDSALDALVEQALVANPDIDVALARVEQARAAAGMAKASQLPSANVTGSLARSQQSLEDGLGRLARYVPGFGRTQDRAAAAIEAGWDVDFAGELRRGREAALADLVAAQAGTDAARLAVVGDVVDTYLGLRGSEAQLSALEARRAILAERLEIMRRRVATGEAAANALEEPTATLAVIDALVPQVRGGVAVAKGRLAILVGKPASADLPELAQAGAIPTAADPAAGVPSDLLRRRPDLVVAEAKLRASHARVGQALGEYWPKISLSGLLGFATNSLASFGTGDSATAQGAVGLRWRLFDFGRVDAEIRRAKGAEKEALATYRGSVLRAGEQVESAFARLATARAALAAREDQAAALARAAERAGKAFKVGEISRDQLRAAQAVRLDGVDAVRDAQVEVARAVLGCHRALGG</sequence>
<name>A0A7Y0BRF8_9SPHN</name>
<evidence type="ECO:0000256" key="2">
    <source>
        <dbReference type="RuleBase" id="RU362097"/>
    </source>
</evidence>
<gene>
    <name evidence="4" type="ORF">HHL27_15910</name>
</gene>
<keyword evidence="2" id="KW-0812">Transmembrane</keyword>
<keyword evidence="5" id="KW-1185">Reference proteome</keyword>
<dbReference type="Gene3D" id="1.20.1600.10">
    <property type="entry name" value="Outer membrane efflux proteins (OEP)"/>
    <property type="match status" value="1"/>
</dbReference>
<dbReference type="PROSITE" id="PS51257">
    <property type="entry name" value="PROKAR_LIPOPROTEIN"/>
    <property type="match status" value="1"/>
</dbReference>
<evidence type="ECO:0000256" key="3">
    <source>
        <dbReference type="SAM" id="Coils"/>
    </source>
</evidence>
<dbReference type="Proteomes" id="UP000583556">
    <property type="component" value="Unassembled WGS sequence"/>
</dbReference>
<dbReference type="InterPro" id="IPR003423">
    <property type="entry name" value="OMP_efflux"/>
</dbReference>
<feature type="signal peptide" evidence="2">
    <location>
        <begin position="1"/>
        <end position="22"/>
    </location>
</feature>
<dbReference type="EMBL" id="JABBGM010000008">
    <property type="protein sequence ID" value="NML95159.1"/>
    <property type="molecule type" value="Genomic_DNA"/>
</dbReference>
<comment type="subcellular location">
    <subcellularLocation>
        <location evidence="2">Cell membrane</location>
        <topology evidence="2">Lipid-anchor</topology>
    </subcellularLocation>
</comment>
<evidence type="ECO:0000313" key="4">
    <source>
        <dbReference type="EMBL" id="NML95159.1"/>
    </source>
</evidence>
<keyword evidence="2" id="KW-0732">Signal</keyword>
<feature type="coiled-coil region" evidence="3">
    <location>
        <begin position="180"/>
        <end position="207"/>
    </location>
</feature>
<evidence type="ECO:0000313" key="5">
    <source>
        <dbReference type="Proteomes" id="UP000583556"/>
    </source>
</evidence>
<keyword evidence="2" id="KW-1134">Transmembrane beta strand</keyword>
<comment type="caution">
    <text evidence="4">The sequence shown here is derived from an EMBL/GenBank/DDBJ whole genome shotgun (WGS) entry which is preliminary data.</text>
</comment>
<dbReference type="Pfam" id="PF02321">
    <property type="entry name" value="OEP"/>
    <property type="match status" value="2"/>
</dbReference>
<dbReference type="RefSeq" id="WP_169494375.1">
    <property type="nucleotide sequence ID" value="NZ_JABBGM010000008.1"/>
</dbReference>
<keyword evidence="2" id="KW-0449">Lipoprotein</keyword>
<dbReference type="NCBIfam" id="TIGR01845">
    <property type="entry name" value="outer_NodT"/>
    <property type="match status" value="1"/>
</dbReference>
<dbReference type="GO" id="GO:0005886">
    <property type="term" value="C:plasma membrane"/>
    <property type="evidence" value="ECO:0007669"/>
    <property type="project" value="UniProtKB-SubCell"/>
</dbReference>
<evidence type="ECO:0000256" key="1">
    <source>
        <dbReference type="ARBA" id="ARBA00007613"/>
    </source>
</evidence>
<dbReference type="GO" id="GO:0015562">
    <property type="term" value="F:efflux transmembrane transporter activity"/>
    <property type="evidence" value="ECO:0007669"/>
    <property type="project" value="InterPro"/>
</dbReference>
<dbReference type="PANTHER" id="PTHR30203">
    <property type="entry name" value="OUTER MEMBRANE CATION EFFLUX PROTEIN"/>
    <property type="match status" value="1"/>
</dbReference>
<accession>A0A7Y0BRF8</accession>
<dbReference type="SUPFAM" id="SSF56954">
    <property type="entry name" value="Outer membrane efflux proteins (OEP)"/>
    <property type="match status" value="1"/>
</dbReference>
<organism evidence="4 5">
    <name type="scientific">Novosphingobium olei</name>
    <dbReference type="NCBI Taxonomy" id="2728851"/>
    <lineage>
        <taxon>Bacteria</taxon>
        <taxon>Pseudomonadati</taxon>
        <taxon>Pseudomonadota</taxon>
        <taxon>Alphaproteobacteria</taxon>
        <taxon>Sphingomonadales</taxon>
        <taxon>Sphingomonadaceae</taxon>
        <taxon>Novosphingobium</taxon>
    </lineage>
</organism>
<keyword evidence="3" id="KW-0175">Coiled coil</keyword>
<keyword evidence="2" id="KW-0564">Palmitate</keyword>
<keyword evidence="2" id="KW-0472">Membrane</keyword>
<dbReference type="Gene3D" id="2.20.200.10">
    <property type="entry name" value="Outer membrane efflux proteins (OEP)"/>
    <property type="match status" value="1"/>
</dbReference>
<comment type="similarity">
    <text evidence="1 2">Belongs to the outer membrane factor (OMF) (TC 1.B.17) family.</text>
</comment>
<dbReference type="InterPro" id="IPR010131">
    <property type="entry name" value="MdtP/NodT-like"/>
</dbReference>